<dbReference type="InterPro" id="IPR011990">
    <property type="entry name" value="TPR-like_helical_dom_sf"/>
</dbReference>
<dbReference type="Gene3D" id="1.25.40.10">
    <property type="entry name" value="Tetratricopeptide repeat domain"/>
    <property type="match status" value="1"/>
</dbReference>
<dbReference type="KEGG" id="sedi:EBB79_17090"/>
<dbReference type="SUPFAM" id="SSF48452">
    <property type="entry name" value="TPR-like"/>
    <property type="match status" value="1"/>
</dbReference>
<dbReference type="EMBL" id="CP033219">
    <property type="protein sequence ID" value="AZV79421.1"/>
    <property type="molecule type" value="Genomic_DNA"/>
</dbReference>
<dbReference type="AlphaFoldDB" id="A0A3T0N626"/>
<organism evidence="2 3">
    <name type="scientific">Parasedimentitalea marina</name>
    <dbReference type="NCBI Taxonomy" id="2483033"/>
    <lineage>
        <taxon>Bacteria</taxon>
        <taxon>Pseudomonadati</taxon>
        <taxon>Pseudomonadota</taxon>
        <taxon>Alphaproteobacteria</taxon>
        <taxon>Rhodobacterales</taxon>
        <taxon>Paracoccaceae</taxon>
        <taxon>Parasedimentitalea</taxon>
    </lineage>
</organism>
<proteinExistence type="predicted"/>
<dbReference type="PANTHER" id="PTHR12788:SF10">
    <property type="entry name" value="PROTEIN-TYROSINE SULFOTRANSFERASE"/>
    <property type="match status" value="1"/>
</dbReference>
<dbReference type="Gene3D" id="3.40.50.300">
    <property type="entry name" value="P-loop containing nucleotide triphosphate hydrolases"/>
    <property type="match status" value="1"/>
</dbReference>
<dbReference type="RefSeq" id="WP_127749977.1">
    <property type="nucleotide sequence ID" value="NZ_CP033219.1"/>
</dbReference>
<accession>A0A3T0N626</accession>
<protein>
    <submittedName>
        <fullName evidence="2">Sulfotransferase family protein</fullName>
    </submittedName>
</protein>
<dbReference type="Proteomes" id="UP000283063">
    <property type="component" value="Chromosome"/>
</dbReference>
<dbReference type="InterPro" id="IPR027417">
    <property type="entry name" value="P-loop_NTPase"/>
</dbReference>
<name>A0A3T0N626_9RHOB</name>
<keyword evidence="3" id="KW-1185">Reference proteome</keyword>
<dbReference type="OrthoDB" id="9800698at2"/>
<dbReference type="PANTHER" id="PTHR12788">
    <property type="entry name" value="PROTEIN-TYROSINE SULFOTRANSFERASE 2"/>
    <property type="match status" value="1"/>
</dbReference>
<sequence>MSSLSLSQPVEAHLTPIHSEERHAFVDKLIARRQFVPALAQLKFKLEANPLDLETLDRAAECYFQIGDTKTAIAMLGFLIDNCPGKTSYRMKLSKLRQLSGDVEGAIAECQKVLKLDPNQVWAMYHLNEMVPLRRNSKWVALLRKFDKSNKLPAEAQALASNTLGQVEAASGHYTAAFQHFARAKTSQNREFDFDTVKQRVDDQVAHFRPKKHTNKTSQDPRVIFVCGLPRSGTTLVERILMRHDQVGSVGESCALSLIATFMHNSLSPDQNLWQWLESRSDAQIKALRGSYFGNAFNGLPNKHQVIIDKLPLNCFNMGIAQYLLPDARFLFMMRHPLDVGLSNFSTLYGEKNEFSACLPWIGMMTREVYRSAESFSQKLGKKMRMQSYRALVQSPDQQIRALIDHAGLPWQETCLSPERGSGAVHTASTMQVREKINIKGLDRWKACEKQLQPLSDALGGQDWLQHWRELEETMAAC</sequence>
<evidence type="ECO:0000313" key="3">
    <source>
        <dbReference type="Proteomes" id="UP000283063"/>
    </source>
</evidence>
<dbReference type="Pfam" id="PF13469">
    <property type="entry name" value="Sulfotransfer_3"/>
    <property type="match status" value="1"/>
</dbReference>
<evidence type="ECO:0000313" key="2">
    <source>
        <dbReference type="EMBL" id="AZV79421.1"/>
    </source>
</evidence>
<dbReference type="GO" id="GO:0008476">
    <property type="term" value="F:protein-tyrosine sulfotransferase activity"/>
    <property type="evidence" value="ECO:0007669"/>
    <property type="project" value="InterPro"/>
</dbReference>
<dbReference type="InterPro" id="IPR026634">
    <property type="entry name" value="TPST-like"/>
</dbReference>
<dbReference type="SUPFAM" id="SSF52540">
    <property type="entry name" value="P-loop containing nucleoside triphosphate hydrolases"/>
    <property type="match status" value="1"/>
</dbReference>
<reference evidence="2 3" key="1">
    <citation type="submission" date="2018-10" db="EMBL/GenBank/DDBJ databases">
        <title>Parasedimentitalea marina sp. nov., a psychrophilic bacterium isolated from deep seawater of the New Britain Trench.</title>
        <authorList>
            <person name="Cao J."/>
        </authorList>
    </citation>
    <scope>NUCLEOTIDE SEQUENCE [LARGE SCALE GENOMIC DNA]</scope>
    <source>
        <strain evidence="2 3">W43</strain>
    </source>
</reference>
<evidence type="ECO:0000256" key="1">
    <source>
        <dbReference type="ARBA" id="ARBA00022679"/>
    </source>
</evidence>
<gene>
    <name evidence="2" type="ORF">EBB79_17090</name>
</gene>
<keyword evidence="1 2" id="KW-0808">Transferase</keyword>